<reference evidence="9" key="1">
    <citation type="submission" date="2017-01" db="EMBL/GenBank/DDBJ databases">
        <title>Genome sequence of Rouxiella sp. ERMR1:05.</title>
        <authorList>
            <person name="Kumar R."/>
            <person name="Singh D."/>
            <person name="Kumar S."/>
        </authorList>
    </citation>
    <scope>NUCLEOTIDE SEQUENCE [LARGE SCALE GENOMIC DNA]</scope>
    <source>
        <strain evidence="9">ERMR1:05</strain>
        <plasmid evidence="9">unnamed2</plasmid>
    </source>
</reference>
<dbReference type="GO" id="GO:0016705">
    <property type="term" value="F:oxidoreductase activity, acting on paired donors, with incorporation or reduction of molecular oxygen"/>
    <property type="evidence" value="ECO:0007669"/>
    <property type="project" value="InterPro"/>
</dbReference>
<feature type="binding site" evidence="6">
    <location>
        <position position="224"/>
    </location>
    <ligand>
        <name>FMN</name>
        <dbReference type="ChEBI" id="CHEBI:58210"/>
    </ligand>
</feature>
<keyword evidence="3" id="KW-0560">Oxidoreductase</keyword>
<organism evidence="8 9">
    <name type="scientific">Rahnella sikkimica</name>
    <dbReference type="NCBI Taxonomy" id="1805933"/>
    <lineage>
        <taxon>Bacteria</taxon>
        <taxon>Pseudomonadati</taxon>
        <taxon>Pseudomonadota</taxon>
        <taxon>Gammaproteobacteria</taxon>
        <taxon>Enterobacterales</taxon>
        <taxon>Yersiniaceae</taxon>
        <taxon>Rahnella</taxon>
    </lineage>
</organism>
<feature type="binding site" evidence="6">
    <location>
        <position position="158"/>
    </location>
    <ligand>
        <name>FMN</name>
        <dbReference type="ChEBI" id="CHEBI:58210"/>
    </ligand>
</feature>
<dbReference type="InterPro" id="IPR016215">
    <property type="entry name" value="NTA_MOA"/>
</dbReference>
<proteinExistence type="inferred from homology"/>
<dbReference type="RefSeq" id="WP_104925461.1">
    <property type="nucleotide sequence ID" value="NZ_CP019064.1"/>
</dbReference>
<dbReference type="Gene3D" id="3.20.20.30">
    <property type="entry name" value="Luciferase-like domain"/>
    <property type="match status" value="1"/>
</dbReference>
<sequence>MKSPLIFNAFVLNSLTHLNPGQWKNPDNQCAGFMTPDYWKKLACTLEDALFDGVFFADVLGLHTQKDDESEYCMSRGIQFPLHDPAPAVALMASVTRNLCFGMTSSVFADTPYLFTRKMSTLDHLTRGRMAWNIVTSYLPSAMQAMGFSAPLNHKERYLYAEEYVSLCMEMWAAAPRMNTVPDDAFFSSAKKVRFEGDYIKFSGYGLSAYSPQGCPVLYQAGASDTGLAFAAKNAECVFLAGKSVENTNHIMSGIMRKFSERKRPRTSYRIIPQVTFITAENKNVAQQKYEHILHFGDTKGAEILASAWLGIDLTDQDPLRPLASFQSEAIQSFAEQFTVSSHSKCPETVGELIRRAAVGGLGCVMVGSPSELADKIVTLQQNGADGFNLPCIVNSGTYEDFIGFLIPELKNRGVYKTEYSEGTYREKIFGA</sequence>
<dbReference type="Proteomes" id="UP000239197">
    <property type="component" value="Plasmid unnamed2"/>
</dbReference>
<protein>
    <recommendedName>
        <fullName evidence="7">Luciferase-like domain-containing protein</fullName>
    </recommendedName>
</protein>
<evidence type="ECO:0000256" key="6">
    <source>
        <dbReference type="PIRSR" id="PIRSR000337-1"/>
    </source>
</evidence>
<dbReference type="GO" id="GO:0004497">
    <property type="term" value="F:monooxygenase activity"/>
    <property type="evidence" value="ECO:0007669"/>
    <property type="project" value="UniProtKB-KW"/>
</dbReference>
<keyword evidence="4" id="KW-0503">Monooxygenase</keyword>
<accession>A0A2L1UZ20</accession>
<evidence type="ECO:0000256" key="5">
    <source>
        <dbReference type="ARBA" id="ARBA00033748"/>
    </source>
</evidence>
<dbReference type="AlphaFoldDB" id="A0A2L1UZ20"/>
<dbReference type="OrthoDB" id="6133319at2"/>
<gene>
    <name evidence="8" type="ORF">BV494_24980</name>
</gene>
<dbReference type="NCBIfam" id="TIGR03860">
    <property type="entry name" value="FMN_nitrolo"/>
    <property type="match status" value="1"/>
</dbReference>
<keyword evidence="2 6" id="KW-0288">FMN</keyword>
<keyword evidence="8" id="KW-0614">Plasmid</keyword>
<dbReference type="InterPro" id="IPR011251">
    <property type="entry name" value="Luciferase-like_dom"/>
</dbReference>
<evidence type="ECO:0000313" key="8">
    <source>
        <dbReference type="EMBL" id="AVF38137.1"/>
    </source>
</evidence>
<keyword evidence="1 6" id="KW-0285">Flavoprotein</keyword>
<evidence type="ECO:0000256" key="3">
    <source>
        <dbReference type="ARBA" id="ARBA00023002"/>
    </source>
</evidence>
<dbReference type="SUPFAM" id="SSF51679">
    <property type="entry name" value="Bacterial luciferase-like"/>
    <property type="match status" value="1"/>
</dbReference>
<evidence type="ECO:0000256" key="1">
    <source>
        <dbReference type="ARBA" id="ARBA00022630"/>
    </source>
</evidence>
<dbReference type="InterPro" id="IPR036661">
    <property type="entry name" value="Luciferase-like_sf"/>
</dbReference>
<evidence type="ECO:0000259" key="7">
    <source>
        <dbReference type="Pfam" id="PF00296"/>
    </source>
</evidence>
<dbReference type="KEGG" id="rox:BV494_24980"/>
<dbReference type="PANTHER" id="PTHR30011">
    <property type="entry name" value="ALKANESULFONATE MONOOXYGENASE-RELATED"/>
    <property type="match status" value="1"/>
</dbReference>
<dbReference type="InterPro" id="IPR051260">
    <property type="entry name" value="Diverse_substr_monoxygenases"/>
</dbReference>
<dbReference type="PANTHER" id="PTHR30011:SF16">
    <property type="entry name" value="C2H2 FINGER DOMAIN TRANSCRIPTION FACTOR (EUROFUNG)-RELATED"/>
    <property type="match status" value="1"/>
</dbReference>
<evidence type="ECO:0000256" key="4">
    <source>
        <dbReference type="ARBA" id="ARBA00023033"/>
    </source>
</evidence>
<dbReference type="Pfam" id="PF00296">
    <property type="entry name" value="Bac_luciferase"/>
    <property type="match status" value="1"/>
</dbReference>
<keyword evidence="9" id="KW-1185">Reference proteome</keyword>
<name>A0A2L1UZ20_9GAMM</name>
<dbReference type="PIRSF" id="PIRSF000337">
    <property type="entry name" value="NTA_MOA"/>
    <property type="match status" value="1"/>
</dbReference>
<feature type="binding site" evidence="6">
    <location>
        <position position="58"/>
    </location>
    <ligand>
        <name>FMN</name>
        <dbReference type="ChEBI" id="CHEBI:58210"/>
    </ligand>
</feature>
<dbReference type="EMBL" id="CP019064">
    <property type="protein sequence ID" value="AVF38137.1"/>
    <property type="molecule type" value="Genomic_DNA"/>
</dbReference>
<feature type="binding site" evidence="6">
    <location>
        <position position="154"/>
    </location>
    <ligand>
        <name>FMN</name>
        <dbReference type="ChEBI" id="CHEBI:58210"/>
    </ligand>
</feature>
<feature type="domain" description="Luciferase-like" evidence="7">
    <location>
        <begin position="29"/>
        <end position="386"/>
    </location>
</feature>
<geneLocation type="plasmid" evidence="8 9">
    <name>unnamed2</name>
</geneLocation>
<evidence type="ECO:0000313" key="9">
    <source>
        <dbReference type="Proteomes" id="UP000239197"/>
    </source>
</evidence>
<comment type="similarity">
    <text evidence="5">Belongs to the NtaA/SnaA/DszA monooxygenase family.</text>
</comment>
<feature type="binding site" evidence="6">
    <location>
        <position position="104"/>
    </location>
    <ligand>
        <name>FMN</name>
        <dbReference type="ChEBI" id="CHEBI:58210"/>
    </ligand>
</feature>
<evidence type="ECO:0000256" key="2">
    <source>
        <dbReference type="ARBA" id="ARBA00022643"/>
    </source>
</evidence>